<accession>L0HGQ2</accession>
<protein>
    <submittedName>
        <fullName evidence="1">Uncharacterized protein</fullName>
    </submittedName>
</protein>
<organism evidence="1 2">
    <name type="scientific">Methanoregula formicica (strain DSM 22288 / NBRC 105244 / SMSP)</name>
    <dbReference type="NCBI Taxonomy" id="593750"/>
    <lineage>
        <taxon>Archaea</taxon>
        <taxon>Methanobacteriati</taxon>
        <taxon>Methanobacteriota</taxon>
        <taxon>Stenosarchaea group</taxon>
        <taxon>Methanomicrobia</taxon>
        <taxon>Methanomicrobiales</taxon>
        <taxon>Methanoregulaceae</taxon>
        <taxon>Methanoregula</taxon>
    </lineage>
</organism>
<dbReference type="RefSeq" id="WP_015285934.1">
    <property type="nucleotide sequence ID" value="NC_019943.1"/>
</dbReference>
<proteinExistence type="predicted"/>
<dbReference type="GeneID" id="41401435"/>
<name>L0HGQ2_METFS</name>
<dbReference type="AlphaFoldDB" id="L0HGQ2"/>
<dbReference type="EMBL" id="CP003167">
    <property type="protein sequence ID" value="AGB02971.1"/>
    <property type="molecule type" value="Genomic_DNA"/>
</dbReference>
<sequence>MGECQLFPVYALRCTISVICAPKQQSERYPVIKGICPLPARSPVYGHRVSGTETYSYQTSLS</sequence>
<dbReference type="InParanoid" id="L0HGQ2"/>
<dbReference type="HOGENOM" id="CLU_2893237_0_0_2"/>
<reference evidence="2" key="1">
    <citation type="submission" date="2011-12" db="EMBL/GenBank/DDBJ databases">
        <title>Complete sequence of Methanoregula formicicum SMSP.</title>
        <authorList>
            <person name="Lucas S."/>
            <person name="Han J."/>
            <person name="Lapidus A."/>
            <person name="Cheng J.-F."/>
            <person name="Goodwin L."/>
            <person name="Pitluck S."/>
            <person name="Peters L."/>
            <person name="Ovchinnikova G."/>
            <person name="Teshima H."/>
            <person name="Detter J.C."/>
            <person name="Han C."/>
            <person name="Tapia R."/>
            <person name="Land M."/>
            <person name="Hauser L."/>
            <person name="Kyrpides N."/>
            <person name="Ivanova N."/>
            <person name="Pagani I."/>
            <person name="Imachi H."/>
            <person name="Tamaki H."/>
            <person name="Sekiguchi Y."/>
            <person name="Kamagata Y."/>
            <person name="Cadillo-Quiroz H."/>
            <person name="Zinder S."/>
            <person name="Liu W.-T."/>
            <person name="Woyke T."/>
        </authorList>
    </citation>
    <scope>NUCLEOTIDE SEQUENCE [LARGE SCALE GENOMIC DNA]</scope>
    <source>
        <strain evidence="2">DSM 22288 / NBRC 105244 / SMSP</strain>
    </source>
</reference>
<reference evidence="1 2" key="2">
    <citation type="journal article" date="2014" name="Genome Announc.">
        <title>Complete Genome Sequence of Methanoregula formicica SMSPT, a Mesophilic Hydrogenotrophic Methanogen Isolated from a Methanogenic Upflow Anaerobic Sludge Blanket Reactor.</title>
        <authorList>
            <person name="Yamamoto K."/>
            <person name="Tamaki H."/>
            <person name="Cadillo-Quiroz H."/>
            <person name="Imachi H."/>
            <person name="Kyrpides N."/>
            <person name="Woyke T."/>
            <person name="Goodwin L."/>
            <person name="Zinder S.H."/>
            <person name="Kamagata Y."/>
            <person name="Liu W.T."/>
        </authorList>
    </citation>
    <scope>NUCLEOTIDE SEQUENCE [LARGE SCALE GENOMIC DNA]</scope>
    <source>
        <strain evidence="2">DSM 22288 / NBRC 105244 / SMSP</strain>
    </source>
</reference>
<evidence type="ECO:0000313" key="2">
    <source>
        <dbReference type="Proteomes" id="UP000010824"/>
    </source>
</evidence>
<keyword evidence="2" id="KW-1185">Reference proteome</keyword>
<dbReference type="KEGG" id="mfo:Metfor_1956"/>
<gene>
    <name evidence="1" type="ordered locus">Metfor_1956</name>
</gene>
<evidence type="ECO:0000313" key="1">
    <source>
        <dbReference type="EMBL" id="AGB02971.1"/>
    </source>
</evidence>
<dbReference type="Proteomes" id="UP000010824">
    <property type="component" value="Chromosome"/>
</dbReference>